<dbReference type="RefSeq" id="WP_315604557.1">
    <property type="nucleotide sequence ID" value="NZ_CP130318.1"/>
</dbReference>
<name>A0AA96REE3_9BACL</name>
<dbReference type="Pfam" id="PF12733">
    <property type="entry name" value="Cadherin-like"/>
    <property type="match status" value="2"/>
</dbReference>
<dbReference type="InterPro" id="IPR017853">
    <property type="entry name" value="GH"/>
</dbReference>
<reference evidence="5 6" key="1">
    <citation type="submission" date="2022-02" db="EMBL/GenBank/DDBJ databases">
        <title>Paenibacillus sp. MBLB1776 Whole Genome Shotgun Sequencing.</title>
        <authorList>
            <person name="Hwang C.Y."/>
            <person name="Cho E.-S."/>
            <person name="Seo M.-J."/>
        </authorList>
    </citation>
    <scope>NUCLEOTIDE SEQUENCE [LARGE SCALE GENOMIC DNA]</scope>
    <source>
        <strain evidence="5 6">MBLB1776</strain>
    </source>
</reference>
<feature type="domain" description="Fibronectin type-III" evidence="4">
    <location>
        <begin position="550"/>
        <end position="654"/>
    </location>
</feature>
<dbReference type="GO" id="GO:0005576">
    <property type="term" value="C:extracellular region"/>
    <property type="evidence" value="ECO:0007669"/>
    <property type="project" value="UniProtKB-SubCell"/>
</dbReference>
<dbReference type="Pfam" id="PF24517">
    <property type="entry name" value="CBM96"/>
    <property type="match status" value="1"/>
</dbReference>
<keyword evidence="3" id="KW-0732">Signal</keyword>
<gene>
    <name evidence="5" type="ORF">MJA45_24700</name>
</gene>
<dbReference type="InterPro" id="IPR058094">
    <property type="entry name" value="Ig-like_OmpL47-like"/>
</dbReference>
<protein>
    <submittedName>
        <fullName evidence="5">Cadherin-like beta sandwich domain-containing protein</fullName>
    </submittedName>
</protein>
<organism evidence="5 6">
    <name type="scientific">Paenibacillus aurantius</name>
    <dbReference type="NCBI Taxonomy" id="2918900"/>
    <lineage>
        <taxon>Bacteria</taxon>
        <taxon>Bacillati</taxon>
        <taxon>Bacillota</taxon>
        <taxon>Bacilli</taxon>
        <taxon>Bacillales</taxon>
        <taxon>Paenibacillaceae</taxon>
        <taxon>Paenibacillus</taxon>
    </lineage>
</organism>
<evidence type="ECO:0000313" key="5">
    <source>
        <dbReference type="EMBL" id="WNQ10782.1"/>
    </source>
</evidence>
<keyword evidence="2" id="KW-0964">Secreted</keyword>
<dbReference type="SUPFAM" id="SSF51445">
    <property type="entry name" value="(Trans)glycosidases"/>
    <property type="match status" value="1"/>
</dbReference>
<dbReference type="NCBIfam" id="NF033679">
    <property type="entry name" value="DNRLRE_dom"/>
    <property type="match status" value="1"/>
</dbReference>
<dbReference type="InterPro" id="IPR025883">
    <property type="entry name" value="Cadherin-like_domain"/>
</dbReference>
<dbReference type="Proteomes" id="UP001305702">
    <property type="component" value="Chromosome"/>
</dbReference>
<dbReference type="Gene3D" id="3.30.1920.20">
    <property type="match status" value="1"/>
</dbReference>
<dbReference type="InterPro" id="IPR036116">
    <property type="entry name" value="FN3_sf"/>
</dbReference>
<dbReference type="PROSITE" id="PS50853">
    <property type="entry name" value="FN3"/>
    <property type="match status" value="1"/>
</dbReference>
<evidence type="ECO:0000313" key="6">
    <source>
        <dbReference type="Proteomes" id="UP001305702"/>
    </source>
</evidence>
<keyword evidence="6" id="KW-1185">Reference proteome</keyword>
<evidence type="ECO:0000256" key="1">
    <source>
        <dbReference type="ARBA" id="ARBA00004613"/>
    </source>
</evidence>
<evidence type="ECO:0000256" key="2">
    <source>
        <dbReference type="ARBA" id="ARBA00022525"/>
    </source>
</evidence>
<dbReference type="SUPFAM" id="SSF49265">
    <property type="entry name" value="Fibronectin type III"/>
    <property type="match status" value="1"/>
</dbReference>
<proteinExistence type="predicted"/>
<dbReference type="Gene3D" id="2.60.40.10">
    <property type="entry name" value="Immunoglobulins"/>
    <property type="match status" value="2"/>
</dbReference>
<dbReference type="NCBIfam" id="NF047446">
    <property type="entry name" value="barrel_OmpL47"/>
    <property type="match status" value="1"/>
</dbReference>
<dbReference type="InterPro" id="IPR013783">
    <property type="entry name" value="Ig-like_fold"/>
</dbReference>
<sequence length="1350" mass="145110">MIKGKRFLVRKAKVSILLFLSFLIALGSFGLVPQPVLASGAVTLDAPADGANVPIGSLRVSGTYSDAFGVKLFINGERQVSAVMNDPDGDDNGSWYYDLDTTMYHGEVKLNAMATDNLTRYGVWSPTIVIHVNNASAQEPQVTIVSPGDGASVSGLVEVKVRVYSPNPINSLQVRINGGPWRSAVKNGSDYVYSWDTRDIGDKTSSIEAKAIDSLGHIGRSLTTYAKVGAGTHEPFFMKRQDRAMWIWESETYKLLLNPGSRTVLDAFSKDTDTFNSDPVTTFYLAVGPFAGMNILEDDPDKLRDFIAWAHSQGYQVYACIAGGTSPPYMGAYAAYHDKAIREMESIINYNISSGENEKFDGINVDIEPYISPDFKNQYPSLQLQYLDGMRKMIGRRDAAGINLPFGPAIPKWFDTSPLAESITWNGSTKWLSEHVQDLSDYISIMDYRDTADGSAGIIAGGEGEISYAEKIGKPNSVVLGVETLDIANSGDPETITFREEGRTHMEAELDKVYTAFAGSSSFGGIAMHHYDSVRLLPSYWGPSGTFWSAPTDTVAPTEVSAGPTAKAVSYQQIDISFGMAHDNTDIDRYVIYRGTVSGFTPGPESMAGTARGQSFSDTGLLPNTTYFYKVAAKDLKGNIGPASKEVFATTADTSLRPLILTNLFVSYTGSSAAASMRAVDPATGNPVPAAAIEGRFTYAGGKYTSGVADATGRITLTSEAIPSGRQVGFEPRRVAASGYYWAQAYDRPHTTALYPQAGLSGLSLSAGSLSPLFSPNTTRYTMTVPASTSVISVTPTVAVPGSTVEVNGKAAASGQATQPIPLAVGDNTVFVIVTGPDGFKDTYNLTVTRAVPIDNEFRAAEDTYVFENAPAANYGSAETLDIADVPRAAGGGDRMSYLKFDLAGYTDPVQTVVMRVYVPTPPSAPLDVHAAGFDGDNWSEQVMNWNNRLLAGTQPLGTLHVTKAGWYSLDVTNFIKNQLALDKKATIRLMDPNTRNLLVSVSSRENFAVAPYLILNPSSDATLTLLTTSQGELSPEFSSGVFDYSVKLTRHQSTVRVTPVTAESHALISVNDKPVKSGQASDIIPLAEGSNAVTIRVTAQDGVVQTYTITYDNPPNDTTPPVTTALLDGTYRGGWFSSDVTVRLTSSDDLSGVDRTEFSLDSGRTWRQYATPVAVTEEGAQTVMYRSIDRAGNVEGPQSVSISIDKTAPEITIIGAGEYTIDQTVLITCTASDNVSGVTYSSCASPLVIAPAYQLPLGTHTITAQAENGAGFTGSASAEYTIRVTLESLINLIRQWLWNPEEAGLAQSFLVKLQQGKLDAFVHEAEAQKGKKLSESRAEWLIKFVKALE</sequence>
<dbReference type="InterPro" id="IPR003961">
    <property type="entry name" value="FN3_dom"/>
</dbReference>
<dbReference type="KEGG" id="paun:MJA45_24700"/>
<dbReference type="CDD" id="cd00063">
    <property type="entry name" value="FN3"/>
    <property type="match status" value="1"/>
</dbReference>
<comment type="subcellular location">
    <subcellularLocation>
        <location evidence="1">Secreted</location>
    </subcellularLocation>
</comment>
<dbReference type="EMBL" id="CP130318">
    <property type="protein sequence ID" value="WNQ10782.1"/>
    <property type="molecule type" value="Genomic_DNA"/>
</dbReference>
<dbReference type="InterPro" id="IPR055372">
    <property type="entry name" value="CBM96"/>
</dbReference>
<accession>A0AA96REE3</accession>
<evidence type="ECO:0000256" key="3">
    <source>
        <dbReference type="ARBA" id="ARBA00022729"/>
    </source>
</evidence>
<dbReference type="Pfam" id="PF17957">
    <property type="entry name" value="Big_7"/>
    <property type="match status" value="1"/>
</dbReference>
<evidence type="ECO:0000259" key="4">
    <source>
        <dbReference type="PROSITE" id="PS50853"/>
    </source>
</evidence>